<dbReference type="Proteomes" id="UP000294824">
    <property type="component" value="Unassembled WGS sequence"/>
</dbReference>
<comment type="caution">
    <text evidence="2">The sequence shown here is derived from an EMBL/GenBank/DDBJ whole genome shotgun (WGS) entry which is preliminary data.</text>
</comment>
<keyword evidence="6" id="KW-1185">Reference proteome</keyword>
<dbReference type="Proteomes" id="UP000029644">
    <property type="component" value="Unassembled WGS sequence"/>
</dbReference>
<evidence type="ECO:0000313" key="5">
    <source>
        <dbReference type="Proteomes" id="UP000029644"/>
    </source>
</evidence>
<gene>
    <name evidence="3" type="ORF">DFQ06_2945</name>
    <name evidence="2" type="ORF">JCM19274_1600</name>
    <name evidence="1" type="ORF">JCM19300_856</name>
</gene>
<evidence type="ECO:0000313" key="2">
    <source>
        <dbReference type="EMBL" id="GAL82286.1"/>
    </source>
</evidence>
<dbReference type="Proteomes" id="UP000029643">
    <property type="component" value="Unassembled WGS sequence"/>
</dbReference>
<organism evidence="2 4">
    <name type="scientific">Algibacter lectus</name>
    <dbReference type="NCBI Taxonomy" id="221126"/>
    <lineage>
        <taxon>Bacteria</taxon>
        <taxon>Pseudomonadati</taxon>
        <taxon>Bacteroidota</taxon>
        <taxon>Flavobacteriia</taxon>
        <taxon>Flavobacteriales</taxon>
        <taxon>Flavobacteriaceae</taxon>
        <taxon>Algibacter</taxon>
    </lineage>
</organism>
<dbReference type="EMBL" id="BBNQ01000017">
    <property type="protein sequence ID" value="GAL64230.1"/>
    <property type="molecule type" value="Genomic_DNA"/>
</dbReference>
<evidence type="ECO:0000313" key="1">
    <source>
        <dbReference type="EMBL" id="GAL64230.1"/>
    </source>
</evidence>
<proteinExistence type="predicted"/>
<evidence type="ECO:0000313" key="4">
    <source>
        <dbReference type="Proteomes" id="UP000029643"/>
    </source>
</evidence>
<evidence type="ECO:0000313" key="6">
    <source>
        <dbReference type="Proteomes" id="UP000294824"/>
    </source>
</evidence>
<sequence>MKTIKALLVLLTISMYSCDNNDDAQTDPVNPTDGFTHNGTFYETANAYFEVDEDNNPPDQYNFFFIDGRMADGDSSTGAPADANEYIFTLNTSNFVFFNLTVEDNPSLANSAPTAGNTYVGDLYHATINSTPDTVIVENYIGAFESLSTPYFIDGVEYGNPSSDDYTNAQGPGNATPTLTVNAINIDTINPEESTINVDYVYVNYLGETFTGHYEGTLGVFQD</sequence>
<protein>
    <submittedName>
        <fullName evidence="2">Uncharacterized protein</fullName>
    </submittedName>
</protein>
<dbReference type="EMBL" id="SORL01000010">
    <property type="protein sequence ID" value="TDY60938.1"/>
    <property type="molecule type" value="Genomic_DNA"/>
</dbReference>
<accession>A0A4R8M7S2</accession>
<dbReference type="PROSITE" id="PS51257">
    <property type="entry name" value="PROKAR_LIPOPROTEIN"/>
    <property type="match status" value="1"/>
</dbReference>
<dbReference type="AlphaFoldDB" id="A0A090WZ84"/>
<reference evidence="4 5" key="1">
    <citation type="journal article" date="2014" name="Genome Announc.">
        <title>Draft Genome Sequences of Marine Flavobacterium Algibacter lectus Strains SS8 and NR4.</title>
        <authorList>
            <person name="Takatani N."/>
            <person name="Nakanishi M."/>
            <person name="Meirelles P."/>
            <person name="Mino S."/>
            <person name="Suda W."/>
            <person name="Oshima K."/>
            <person name="Hattori M."/>
            <person name="Ohkuma M."/>
            <person name="Hosokawa M."/>
            <person name="Miyashita K."/>
            <person name="Thompson F.L."/>
            <person name="Niwa A."/>
            <person name="Sawabe T."/>
            <person name="Sawabe T."/>
        </authorList>
    </citation>
    <scope>NUCLEOTIDE SEQUENCE [LARGE SCALE GENOMIC DNA]</scope>
    <source>
        <strain evidence="2">JCM 19274</strain>
        <strain evidence="1 5">JCM 19300</strain>
        <strain evidence="4">JCM19274</strain>
    </source>
</reference>
<name>A0A090WZ84_9FLAO</name>
<dbReference type="RefSeq" id="WP_042500992.1">
    <property type="nucleotide sequence ID" value="NZ_BBNQ01000017.1"/>
</dbReference>
<accession>A0A090WZ84</accession>
<dbReference type="STRING" id="221126.SAMN04489722_11146"/>
<dbReference type="OrthoDB" id="1422020at2"/>
<reference evidence="3 6" key="2">
    <citation type="submission" date="2019-03" db="EMBL/GenBank/DDBJ databases">
        <title>Genomic Encyclopedia of Type Strains, Phase III (KMG-III): the genomes of soil and plant-associated and newly described type strains.</title>
        <authorList>
            <person name="Whitman W."/>
        </authorList>
    </citation>
    <scope>NUCLEOTIDE SEQUENCE [LARGE SCALE GENOMIC DNA]</scope>
    <source>
        <strain evidence="3 6">CECT 8301</strain>
    </source>
</reference>
<evidence type="ECO:0000313" key="3">
    <source>
        <dbReference type="EMBL" id="TDY60938.1"/>
    </source>
</evidence>
<dbReference type="EMBL" id="BBNU01000024">
    <property type="protein sequence ID" value="GAL82286.1"/>
    <property type="molecule type" value="Genomic_DNA"/>
</dbReference>